<reference evidence="1 2" key="1">
    <citation type="submission" date="2020-10" db="EMBL/GenBank/DDBJ databases">
        <title>Sequencing the genomes of 1000 actinobacteria strains.</title>
        <authorList>
            <person name="Klenk H.-P."/>
        </authorList>
    </citation>
    <scope>NUCLEOTIDE SEQUENCE [LARGE SCALE GENOMIC DNA]</scope>
    <source>
        <strain evidence="1 2">DSM 46661</strain>
    </source>
</reference>
<protein>
    <submittedName>
        <fullName evidence="1">Uncharacterized protein</fullName>
    </submittedName>
</protein>
<dbReference type="RefSeq" id="WP_192744826.1">
    <property type="nucleotide sequence ID" value="NZ_JADBEJ010000005.1"/>
</dbReference>
<organism evidence="1 2">
    <name type="scientific">Amycolatopsis roodepoortensis</name>
    <dbReference type="NCBI Taxonomy" id="700274"/>
    <lineage>
        <taxon>Bacteria</taxon>
        <taxon>Bacillati</taxon>
        <taxon>Actinomycetota</taxon>
        <taxon>Actinomycetes</taxon>
        <taxon>Pseudonocardiales</taxon>
        <taxon>Pseudonocardiaceae</taxon>
        <taxon>Amycolatopsis</taxon>
    </lineage>
</organism>
<accession>A0ABR9LAL6</accession>
<evidence type="ECO:0000313" key="2">
    <source>
        <dbReference type="Proteomes" id="UP000656548"/>
    </source>
</evidence>
<dbReference type="Proteomes" id="UP000656548">
    <property type="component" value="Unassembled WGS sequence"/>
</dbReference>
<sequence>MTRLGNTLGRKSDLTGATVYEAADKPSLGGGRWYVLPDDTTYYQPFDGVPRPALVASTLRDMPTWTEVAG</sequence>
<gene>
    <name evidence="1" type="ORF">H4W30_004761</name>
</gene>
<evidence type="ECO:0000313" key="1">
    <source>
        <dbReference type="EMBL" id="MBE1577701.1"/>
    </source>
</evidence>
<dbReference type="EMBL" id="JADBEJ010000005">
    <property type="protein sequence ID" value="MBE1577701.1"/>
    <property type="molecule type" value="Genomic_DNA"/>
</dbReference>
<name>A0ABR9LAL6_9PSEU</name>
<proteinExistence type="predicted"/>
<comment type="caution">
    <text evidence="1">The sequence shown here is derived from an EMBL/GenBank/DDBJ whole genome shotgun (WGS) entry which is preliminary data.</text>
</comment>
<keyword evidence="2" id="KW-1185">Reference proteome</keyword>